<dbReference type="RefSeq" id="WP_050740062.1">
    <property type="nucleotide sequence ID" value="NZ_LGYO01000022.1"/>
</dbReference>
<accession>A0A0L6TZU8</accession>
<feature type="transmembrane region" description="Helical" evidence="1">
    <location>
        <begin position="59"/>
        <end position="76"/>
    </location>
</feature>
<reference evidence="3" key="1">
    <citation type="submission" date="2015-07" db="EMBL/GenBank/DDBJ databases">
        <title>Draft genome sequence of Acetobacterium bakii DSM 8293, a potential psychrophilic chemical producer through syngas fermentation.</title>
        <authorList>
            <person name="Song Y."/>
            <person name="Hwang S."/>
            <person name="Cho B.-K."/>
        </authorList>
    </citation>
    <scope>NUCLEOTIDE SEQUENCE [LARGE SCALE GENOMIC DNA]</scope>
    <source>
        <strain evidence="3">DSM 8239</strain>
    </source>
</reference>
<comment type="caution">
    <text evidence="2">The sequence shown here is derived from an EMBL/GenBank/DDBJ whole genome shotgun (WGS) entry which is preliminary data.</text>
</comment>
<dbReference type="EMBL" id="LGYO01000022">
    <property type="protein sequence ID" value="KNZ41768.1"/>
    <property type="molecule type" value="Genomic_DNA"/>
</dbReference>
<dbReference type="OrthoDB" id="1787445at2"/>
<dbReference type="AlphaFoldDB" id="A0A0L6TZU8"/>
<evidence type="ECO:0000256" key="1">
    <source>
        <dbReference type="SAM" id="Phobius"/>
    </source>
</evidence>
<keyword evidence="1" id="KW-1133">Transmembrane helix</keyword>
<proteinExistence type="predicted"/>
<keyword evidence="1" id="KW-0472">Membrane</keyword>
<organism evidence="2 3">
    <name type="scientific">Acetobacterium bakii</name>
    <dbReference type="NCBI Taxonomy" id="52689"/>
    <lineage>
        <taxon>Bacteria</taxon>
        <taxon>Bacillati</taxon>
        <taxon>Bacillota</taxon>
        <taxon>Clostridia</taxon>
        <taxon>Eubacteriales</taxon>
        <taxon>Eubacteriaceae</taxon>
        <taxon>Acetobacterium</taxon>
    </lineage>
</organism>
<protein>
    <submittedName>
        <fullName evidence="2">Uncharacterized protein</fullName>
    </submittedName>
</protein>
<feature type="transmembrane region" description="Helical" evidence="1">
    <location>
        <begin position="88"/>
        <end position="105"/>
    </location>
</feature>
<keyword evidence="3" id="KW-1185">Reference proteome</keyword>
<sequence length="163" mass="18423">MKVSILEIILKGIPENLIFTLGLFAFTKTRIKSKPYWIAAIMIFVAVYILRLMPINYSVNIMINVIFCTVLGINVLKISLLQSVKANLLTFSAILVGEATNYFLLQSICGSQKMLEIMGDPMTKVIYTIPSTIVFGAIIFTAYYFNVIKVSKKKEILNLKKER</sequence>
<evidence type="ECO:0000313" key="3">
    <source>
        <dbReference type="Proteomes" id="UP000036873"/>
    </source>
</evidence>
<evidence type="ECO:0000313" key="2">
    <source>
        <dbReference type="EMBL" id="KNZ41768.1"/>
    </source>
</evidence>
<name>A0A0L6TZU8_9FIRM</name>
<feature type="transmembrane region" description="Helical" evidence="1">
    <location>
        <begin position="125"/>
        <end position="145"/>
    </location>
</feature>
<gene>
    <name evidence="2" type="ORF">AKG39_09020</name>
</gene>
<dbReference type="Proteomes" id="UP000036873">
    <property type="component" value="Unassembled WGS sequence"/>
</dbReference>
<feature type="transmembrane region" description="Helical" evidence="1">
    <location>
        <begin position="36"/>
        <end position="53"/>
    </location>
</feature>
<keyword evidence="1" id="KW-0812">Transmembrane</keyword>